<keyword evidence="11" id="KW-0833">Ubl conjugation pathway</keyword>
<reference evidence="16 17" key="1">
    <citation type="submission" date="2020-12" db="EMBL/GenBank/DDBJ databases">
        <title>Concerted genomic and epigenomic changes stabilize Arabidopsis allopolyploids.</title>
        <authorList>
            <person name="Chen Z."/>
        </authorList>
    </citation>
    <scope>NUCLEOTIDE SEQUENCE [LARGE SCALE GENOMIC DNA]</scope>
    <source>
        <strain evidence="16">As9502</strain>
        <tissue evidence="16">Leaf</tissue>
    </source>
</reference>
<dbReference type="EC" id="2.3.2.31" evidence="6"/>
<evidence type="ECO:0000256" key="10">
    <source>
        <dbReference type="ARBA" id="ARBA00022771"/>
    </source>
</evidence>
<feature type="domain" description="RING-type" evidence="14">
    <location>
        <begin position="120"/>
        <end position="168"/>
    </location>
</feature>
<evidence type="ECO:0000256" key="2">
    <source>
        <dbReference type="ARBA" id="ARBA00001947"/>
    </source>
</evidence>
<dbReference type="CDD" id="cd22582">
    <property type="entry name" value="BRcat_RBR_unk"/>
    <property type="match status" value="1"/>
</dbReference>
<keyword evidence="12" id="KW-0862">Zinc</keyword>
<evidence type="ECO:0000256" key="5">
    <source>
        <dbReference type="ARBA" id="ARBA00005884"/>
    </source>
</evidence>
<gene>
    <name evidence="16" type="ORF">ISN44_As10g013430</name>
</gene>
<evidence type="ECO:0000313" key="17">
    <source>
        <dbReference type="Proteomes" id="UP000694251"/>
    </source>
</evidence>
<evidence type="ECO:0000256" key="9">
    <source>
        <dbReference type="ARBA" id="ARBA00022737"/>
    </source>
</evidence>
<dbReference type="GO" id="GO:0008270">
    <property type="term" value="F:zinc ion binding"/>
    <property type="evidence" value="ECO:0007669"/>
    <property type="project" value="UniProtKB-KW"/>
</dbReference>
<dbReference type="GO" id="GO:0004523">
    <property type="term" value="F:RNA-DNA hybrid ribonuclease activity"/>
    <property type="evidence" value="ECO:0007669"/>
    <property type="project" value="InterPro"/>
</dbReference>
<dbReference type="PROSITE" id="PS50089">
    <property type="entry name" value="ZF_RING_2"/>
    <property type="match status" value="1"/>
</dbReference>
<dbReference type="EMBL" id="JAEFBJ010000010">
    <property type="protein sequence ID" value="KAG7564578.1"/>
    <property type="molecule type" value="Genomic_DNA"/>
</dbReference>
<evidence type="ECO:0000256" key="6">
    <source>
        <dbReference type="ARBA" id="ARBA00012251"/>
    </source>
</evidence>
<evidence type="ECO:0000259" key="15">
    <source>
        <dbReference type="PROSITE" id="PS51873"/>
    </source>
</evidence>
<dbReference type="InterPro" id="IPR044066">
    <property type="entry name" value="TRIAD_supradom"/>
</dbReference>
<name>A0A8T1ZUR5_ARASU</name>
<evidence type="ECO:0000256" key="1">
    <source>
        <dbReference type="ARBA" id="ARBA00001798"/>
    </source>
</evidence>
<keyword evidence="10 13" id="KW-0863">Zinc-finger</keyword>
<dbReference type="InterPro" id="IPR017907">
    <property type="entry name" value="Znf_RING_CS"/>
</dbReference>
<protein>
    <recommendedName>
        <fullName evidence="6">RBR-type E3 ubiquitin transferase</fullName>
        <ecNumber evidence="6">2.3.2.31</ecNumber>
    </recommendedName>
</protein>
<feature type="domain" description="RING-type" evidence="15">
    <location>
        <begin position="116"/>
        <end position="329"/>
    </location>
</feature>
<proteinExistence type="inferred from homology"/>
<dbReference type="GO" id="GO:0016567">
    <property type="term" value="P:protein ubiquitination"/>
    <property type="evidence" value="ECO:0007669"/>
    <property type="project" value="InterPro"/>
</dbReference>
<feature type="non-terminal residue" evidence="16">
    <location>
        <position position="1"/>
    </location>
</feature>
<dbReference type="InterPro" id="IPR002156">
    <property type="entry name" value="RNaseH_domain"/>
</dbReference>
<dbReference type="PROSITE" id="PS00518">
    <property type="entry name" value="ZF_RING_1"/>
    <property type="match status" value="1"/>
</dbReference>
<dbReference type="InterPro" id="IPR002867">
    <property type="entry name" value="IBR_dom"/>
</dbReference>
<comment type="caution">
    <text evidence="16">The sequence shown here is derived from an EMBL/GenBank/DDBJ whole genome shotgun (WGS) entry which is preliminary data.</text>
</comment>
<sequence length="333" mass="38373">MKGPIHHDSTITPLEAELTALKRGLTEAVGLGITHISIYCDYYPIYELVMGRCVPEENKTALLMIDVQRIREEFKSSFPIFVEGNSVSHAYKLARETIVSEISITVNPPHQAKATRKTTCKICLGDDINENQMFCVNKCRHRFCSECMKRHIEVRLLEGSVMRCPHYRCKSKLTFERCENLLTPKVREMWQQRIKEDLIPVTKRIYCPNPRCSALMSKTDLSISPKEDEVRRCCFKCGQIFCIKCKVSWHSNLSCDEYKRLHPYPTDNDGKIKALANQKMWRQCKKCHHMIELSKGCVQVKCRCGHKFCYRCGVQAGRCQHGHGLPPRPPPPP</sequence>
<evidence type="ECO:0000256" key="13">
    <source>
        <dbReference type="PROSITE-ProRule" id="PRU00175"/>
    </source>
</evidence>
<organism evidence="16 17">
    <name type="scientific">Arabidopsis suecica</name>
    <name type="common">Swedish thale-cress</name>
    <name type="synonym">Cardaminopsis suecica</name>
    <dbReference type="NCBI Taxonomy" id="45249"/>
    <lineage>
        <taxon>Eukaryota</taxon>
        <taxon>Viridiplantae</taxon>
        <taxon>Streptophyta</taxon>
        <taxon>Embryophyta</taxon>
        <taxon>Tracheophyta</taxon>
        <taxon>Spermatophyta</taxon>
        <taxon>Magnoliopsida</taxon>
        <taxon>eudicotyledons</taxon>
        <taxon>Gunneridae</taxon>
        <taxon>Pentapetalae</taxon>
        <taxon>rosids</taxon>
        <taxon>malvids</taxon>
        <taxon>Brassicales</taxon>
        <taxon>Brassicaceae</taxon>
        <taxon>Camelineae</taxon>
        <taxon>Arabidopsis</taxon>
    </lineage>
</organism>
<dbReference type="GO" id="GO:0003676">
    <property type="term" value="F:nucleic acid binding"/>
    <property type="evidence" value="ECO:0007669"/>
    <property type="project" value="InterPro"/>
</dbReference>
<evidence type="ECO:0000259" key="14">
    <source>
        <dbReference type="PROSITE" id="PS50089"/>
    </source>
</evidence>
<dbReference type="OrthoDB" id="9977870at2759"/>
<dbReference type="Pfam" id="PF01485">
    <property type="entry name" value="IBR"/>
    <property type="match status" value="2"/>
</dbReference>
<dbReference type="Pfam" id="PF13456">
    <property type="entry name" value="RVT_3"/>
    <property type="match status" value="1"/>
</dbReference>
<keyword evidence="9" id="KW-0677">Repeat</keyword>
<dbReference type="SMART" id="SM00647">
    <property type="entry name" value="IBR"/>
    <property type="match status" value="2"/>
</dbReference>
<dbReference type="PROSITE" id="PS51873">
    <property type="entry name" value="TRIAD"/>
    <property type="match status" value="1"/>
</dbReference>
<dbReference type="CDD" id="cd22584">
    <property type="entry name" value="Rcat_RBR_unk"/>
    <property type="match status" value="1"/>
</dbReference>
<keyword evidence="17" id="KW-1185">Reference proteome</keyword>
<evidence type="ECO:0000256" key="4">
    <source>
        <dbReference type="ARBA" id="ARBA00004906"/>
    </source>
</evidence>
<accession>A0A8T1ZUR5</accession>
<dbReference type="GO" id="GO:0061630">
    <property type="term" value="F:ubiquitin protein ligase activity"/>
    <property type="evidence" value="ECO:0007669"/>
    <property type="project" value="UniProtKB-EC"/>
</dbReference>
<dbReference type="FunFam" id="3.30.420.10:FF:000076">
    <property type="entry name" value="RBR-type E3 ubiquitin transferase"/>
    <property type="match status" value="1"/>
</dbReference>
<evidence type="ECO:0000256" key="7">
    <source>
        <dbReference type="ARBA" id="ARBA00022679"/>
    </source>
</evidence>
<dbReference type="FunFam" id="3.30.40.10:FF:000230">
    <property type="entry name" value="RBR-type E3 ubiquitin transferase"/>
    <property type="match status" value="1"/>
</dbReference>
<comment type="pathway">
    <text evidence="4">Protein modification; protein ubiquitination.</text>
</comment>
<comment type="similarity">
    <text evidence="5">Belongs to the RBR family. Ariadne subfamily.</text>
</comment>
<evidence type="ECO:0000256" key="8">
    <source>
        <dbReference type="ARBA" id="ARBA00022723"/>
    </source>
</evidence>
<comment type="cofactor">
    <cofactor evidence="2">
        <name>Zn(2+)</name>
        <dbReference type="ChEBI" id="CHEBI:29105"/>
    </cofactor>
</comment>
<evidence type="ECO:0000313" key="16">
    <source>
        <dbReference type="EMBL" id="KAG7564578.1"/>
    </source>
</evidence>
<comment type="catalytic activity">
    <reaction evidence="1">
        <text>[E2 ubiquitin-conjugating enzyme]-S-ubiquitinyl-L-cysteine + [acceptor protein]-L-lysine = [E2 ubiquitin-conjugating enzyme]-L-cysteine + [acceptor protein]-N(6)-ubiquitinyl-L-lysine.</text>
        <dbReference type="EC" id="2.3.2.31"/>
    </reaction>
</comment>
<evidence type="ECO:0000256" key="3">
    <source>
        <dbReference type="ARBA" id="ARBA00003976"/>
    </source>
</evidence>
<evidence type="ECO:0000256" key="12">
    <source>
        <dbReference type="ARBA" id="ARBA00022833"/>
    </source>
</evidence>
<dbReference type="Proteomes" id="UP000694251">
    <property type="component" value="Chromosome 10"/>
</dbReference>
<dbReference type="PANTHER" id="PTHR11685">
    <property type="entry name" value="RBR FAMILY RING FINGER AND IBR DOMAIN-CONTAINING"/>
    <property type="match status" value="1"/>
</dbReference>
<dbReference type="InterPro" id="IPR001841">
    <property type="entry name" value="Znf_RING"/>
</dbReference>
<keyword evidence="7" id="KW-0808">Transferase</keyword>
<evidence type="ECO:0000256" key="11">
    <source>
        <dbReference type="ARBA" id="ARBA00022786"/>
    </source>
</evidence>
<dbReference type="AlphaFoldDB" id="A0A8T1ZUR5"/>
<dbReference type="InterPro" id="IPR031127">
    <property type="entry name" value="E3_UB_ligase_RBR"/>
</dbReference>
<comment type="function">
    <text evidence="3">Might act as an E3 ubiquitin-protein ligase, or as part of E3 complex, which accepts ubiquitin from specific E2 ubiquitin-conjugating enzymes and then transfers it to substrates.</text>
</comment>
<keyword evidence="8" id="KW-0479">Metal-binding</keyword>